<dbReference type="Pfam" id="PF00132">
    <property type="entry name" value="Hexapep"/>
    <property type="match status" value="1"/>
</dbReference>
<dbReference type="SUPFAM" id="SSF51161">
    <property type="entry name" value="Trimeric LpxA-like enzymes"/>
    <property type="match status" value="1"/>
</dbReference>
<dbReference type="InterPro" id="IPR018357">
    <property type="entry name" value="Hexapep_transf_CS"/>
</dbReference>
<comment type="similarity">
    <text evidence="1">Belongs to the transferase hexapeptide repeat family.</text>
</comment>
<evidence type="ECO:0000256" key="6">
    <source>
        <dbReference type="ARBA" id="ARBA00067695"/>
    </source>
</evidence>
<dbReference type="CDD" id="cd03357">
    <property type="entry name" value="LbH_MAT_GAT"/>
    <property type="match status" value="1"/>
</dbReference>
<keyword evidence="4 7" id="KW-0012">Acyltransferase</keyword>
<keyword evidence="2 7" id="KW-0808">Transferase</keyword>
<sequence>MDILERMRRGELIRLDDPEYPVIEELITRAFRITGELNAGYHDAAETRAVMSELTGELIDETTWIVPPFYTDFGRFTRFGRNAFMNCGCTFMDRGGITIGDGVLIGPGVKLITENHAEEPELRRHVYGRPIVIGRKAWIGAGATVLPGVTVGENAIVAAGAVVTGDVPANAIVGGVPARVIRNIRQ</sequence>
<evidence type="ECO:0000256" key="3">
    <source>
        <dbReference type="ARBA" id="ARBA00022737"/>
    </source>
</evidence>
<dbReference type="PANTHER" id="PTHR23416:SF23">
    <property type="entry name" value="ACETYLTRANSFERASE C18B11.09C-RELATED"/>
    <property type="match status" value="1"/>
</dbReference>
<gene>
    <name evidence="7" type="primary">lacA_2</name>
    <name evidence="7" type="ORF">AMLFYP55_01948</name>
</gene>
<dbReference type="EMBL" id="CACRSS010000002">
    <property type="protein sequence ID" value="VYS87553.1"/>
    <property type="molecule type" value="Genomic_DNA"/>
</dbReference>
<evidence type="ECO:0000256" key="4">
    <source>
        <dbReference type="ARBA" id="ARBA00023315"/>
    </source>
</evidence>
<dbReference type="InterPro" id="IPR011004">
    <property type="entry name" value="Trimer_LpxA-like_sf"/>
</dbReference>
<comment type="function">
    <text evidence="5">Acetyltransferase implicated in the O-acetylation of Nod factors.</text>
</comment>
<evidence type="ECO:0000256" key="5">
    <source>
        <dbReference type="ARBA" id="ARBA00055587"/>
    </source>
</evidence>
<proteinExistence type="inferred from homology"/>
<dbReference type="PANTHER" id="PTHR23416">
    <property type="entry name" value="SIALIC ACID SYNTHASE-RELATED"/>
    <property type="match status" value="1"/>
</dbReference>
<organism evidence="7">
    <name type="scientific">Akkermansia muciniphila</name>
    <dbReference type="NCBI Taxonomy" id="239935"/>
    <lineage>
        <taxon>Bacteria</taxon>
        <taxon>Pseudomonadati</taxon>
        <taxon>Verrucomicrobiota</taxon>
        <taxon>Verrucomicrobiia</taxon>
        <taxon>Verrucomicrobiales</taxon>
        <taxon>Akkermansiaceae</taxon>
        <taxon>Akkermansia</taxon>
    </lineage>
</organism>
<dbReference type="AlphaFoldDB" id="A0A6N2S1I9"/>
<dbReference type="GO" id="GO:0008374">
    <property type="term" value="F:O-acyltransferase activity"/>
    <property type="evidence" value="ECO:0007669"/>
    <property type="project" value="TreeGrafter"/>
</dbReference>
<keyword evidence="3" id="KW-0677">Repeat</keyword>
<evidence type="ECO:0000256" key="2">
    <source>
        <dbReference type="ARBA" id="ARBA00022679"/>
    </source>
</evidence>
<evidence type="ECO:0000256" key="1">
    <source>
        <dbReference type="ARBA" id="ARBA00007274"/>
    </source>
</evidence>
<dbReference type="RefSeq" id="WP_102722940.1">
    <property type="nucleotide sequence ID" value="NZ_CACRSS010000002.1"/>
</dbReference>
<dbReference type="OrthoDB" id="9782926at2"/>
<accession>A0A6N2S1I9</accession>
<dbReference type="InterPro" id="IPR001451">
    <property type="entry name" value="Hexapep"/>
</dbReference>
<evidence type="ECO:0000313" key="7">
    <source>
        <dbReference type="EMBL" id="VYS87553.1"/>
    </source>
</evidence>
<reference evidence="7" key="1">
    <citation type="submission" date="2019-11" db="EMBL/GenBank/DDBJ databases">
        <authorList>
            <person name="Feng L."/>
        </authorList>
    </citation>
    <scope>NUCLEOTIDE SEQUENCE</scope>
    <source>
        <strain evidence="7">AMuciniphilaLFYP55</strain>
    </source>
</reference>
<dbReference type="PROSITE" id="PS00101">
    <property type="entry name" value="HEXAPEP_TRANSFERASES"/>
    <property type="match status" value="1"/>
</dbReference>
<dbReference type="InterPro" id="IPR051159">
    <property type="entry name" value="Hexapeptide_acetyltransf"/>
</dbReference>
<dbReference type="FunFam" id="2.160.10.10:FF:000025">
    <property type="entry name" value="Hexapeptide-repeat containing-acetyltransferase"/>
    <property type="match status" value="1"/>
</dbReference>
<name>A0A6N2S1I9_9BACT</name>
<protein>
    <recommendedName>
        <fullName evidence="6">Nodulation protein L</fullName>
    </recommendedName>
</protein>
<dbReference type="Gene3D" id="2.160.10.10">
    <property type="entry name" value="Hexapeptide repeat proteins"/>
    <property type="match status" value="1"/>
</dbReference>